<dbReference type="AlphaFoldDB" id="A0A8S3CC79"/>
<dbReference type="Proteomes" id="UP000681720">
    <property type="component" value="Unassembled WGS sequence"/>
</dbReference>
<gene>
    <name evidence="1" type="ORF">BYL167_LOCUS45732</name>
    <name evidence="2" type="ORF">GIL414_LOCUS52294</name>
</gene>
<dbReference type="Proteomes" id="UP000681967">
    <property type="component" value="Unassembled WGS sequence"/>
</dbReference>
<sequence length="41" mass="4529">SPKNVVLSQVTGAYGLGFGAIEFDWNAWVAYLDSPILVPFW</sequence>
<dbReference type="EMBL" id="CAJOBJ010178793">
    <property type="protein sequence ID" value="CAF4910379.1"/>
    <property type="molecule type" value="Genomic_DNA"/>
</dbReference>
<name>A0A8S3CC79_9BILA</name>
<evidence type="ECO:0000313" key="3">
    <source>
        <dbReference type="Proteomes" id="UP000681720"/>
    </source>
</evidence>
<proteinExistence type="predicted"/>
<accession>A0A8S3CC79</accession>
<comment type="caution">
    <text evidence="2">The sequence shown here is derived from an EMBL/GenBank/DDBJ whole genome shotgun (WGS) entry which is preliminary data.</text>
</comment>
<dbReference type="EMBL" id="CAJOBH010127653">
    <property type="protein sequence ID" value="CAF4742003.1"/>
    <property type="molecule type" value="Genomic_DNA"/>
</dbReference>
<protein>
    <submittedName>
        <fullName evidence="2">Uncharacterized protein</fullName>
    </submittedName>
</protein>
<evidence type="ECO:0000313" key="2">
    <source>
        <dbReference type="EMBL" id="CAF4910379.1"/>
    </source>
</evidence>
<evidence type="ECO:0000313" key="1">
    <source>
        <dbReference type="EMBL" id="CAF4742003.1"/>
    </source>
</evidence>
<organism evidence="2 3">
    <name type="scientific">Rotaria magnacalcarata</name>
    <dbReference type="NCBI Taxonomy" id="392030"/>
    <lineage>
        <taxon>Eukaryota</taxon>
        <taxon>Metazoa</taxon>
        <taxon>Spiralia</taxon>
        <taxon>Gnathifera</taxon>
        <taxon>Rotifera</taxon>
        <taxon>Eurotatoria</taxon>
        <taxon>Bdelloidea</taxon>
        <taxon>Philodinida</taxon>
        <taxon>Philodinidae</taxon>
        <taxon>Rotaria</taxon>
    </lineage>
</organism>
<feature type="non-terminal residue" evidence="2">
    <location>
        <position position="1"/>
    </location>
</feature>
<reference evidence="2" key="1">
    <citation type="submission" date="2021-02" db="EMBL/GenBank/DDBJ databases">
        <authorList>
            <person name="Nowell W R."/>
        </authorList>
    </citation>
    <scope>NUCLEOTIDE SEQUENCE</scope>
</reference>